<dbReference type="Proteomes" id="UP000237889">
    <property type="component" value="Chromosome"/>
</dbReference>
<dbReference type="EMBL" id="CP027668">
    <property type="protein sequence ID" value="AVO45574.1"/>
    <property type="molecule type" value="Genomic_DNA"/>
</dbReference>
<feature type="signal peptide" evidence="2">
    <location>
        <begin position="1"/>
        <end position="31"/>
    </location>
</feature>
<feature type="chain" id="PRO_5015509728" description="Outer membrane protein beta-barrel domain-containing protein" evidence="2">
    <location>
        <begin position="32"/>
        <end position="281"/>
    </location>
</feature>
<evidence type="ECO:0000256" key="1">
    <source>
        <dbReference type="ARBA" id="ARBA00022729"/>
    </source>
</evidence>
<dbReference type="AlphaFoldDB" id="A0A2S0NBP2"/>
<organism evidence="4 5">
    <name type="scientific">Phreatobacter cathodiphilus</name>
    <dbReference type="NCBI Taxonomy" id="1868589"/>
    <lineage>
        <taxon>Bacteria</taxon>
        <taxon>Pseudomonadati</taxon>
        <taxon>Pseudomonadota</taxon>
        <taxon>Alphaproteobacteria</taxon>
        <taxon>Hyphomicrobiales</taxon>
        <taxon>Phreatobacteraceae</taxon>
        <taxon>Phreatobacter</taxon>
    </lineage>
</organism>
<keyword evidence="1 2" id="KW-0732">Signal</keyword>
<keyword evidence="5" id="KW-1185">Reference proteome</keyword>
<protein>
    <recommendedName>
        <fullName evidence="3">Outer membrane protein beta-barrel domain-containing protein</fullName>
    </recommendedName>
</protein>
<reference evidence="4 5" key="1">
    <citation type="submission" date="2018-03" db="EMBL/GenBank/DDBJ databases">
        <title>Genome sequencing of Phreatobacter sp.</title>
        <authorList>
            <person name="Kim S.-J."/>
            <person name="Heo J."/>
            <person name="Kwon S.-W."/>
        </authorList>
    </citation>
    <scope>NUCLEOTIDE SEQUENCE [LARGE SCALE GENOMIC DNA]</scope>
    <source>
        <strain evidence="4 5">S-12</strain>
    </source>
</reference>
<dbReference type="InterPro" id="IPR011250">
    <property type="entry name" value="OMP/PagP_B-barrel"/>
</dbReference>
<evidence type="ECO:0000313" key="4">
    <source>
        <dbReference type="EMBL" id="AVO45574.1"/>
    </source>
</evidence>
<sequence length="281" mass="29529">MTRPTQRLRSATRLPAAALAALVLAAVPVRAADTRGAAPAAPLLPPVLAEDFSSGWYVRGDVTASLFRRPAARYFDTVNFAPGAWVDLRDTRAASTFGGGLGVGFKYKWLRLDTTLDIRSTARLSGSAPPEGNWAYVGPLPVPARTERFGVTAHSALVNAYVDLGGWGGITPYVGAGLGTARLAASAYVSTPVPVAAALGEATRTPNLVNTVKWTLAWAAMAGVTVDLSPQTKIDIGYRYTHMGALRFADTAGGAYRTTVAAHEIRIGLRYMFGDGVAAGH</sequence>
<name>A0A2S0NBP2_9HYPH</name>
<proteinExistence type="predicted"/>
<evidence type="ECO:0000256" key="2">
    <source>
        <dbReference type="SAM" id="SignalP"/>
    </source>
</evidence>
<evidence type="ECO:0000313" key="5">
    <source>
        <dbReference type="Proteomes" id="UP000237889"/>
    </source>
</evidence>
<dbReference type="Pfam" id="PF13505">
    <property type="entry name" value="OMP_b-brl"/>
    <property type="match status" value="1"/>
</dbReference>
<dbReference type="InterPro" id="IPR027385">
    <property type="entry name" value="Beta-barrel_OMP"/>
</dbReference>
<dbReference type="Gene3D" id="2.40.160.20">
    <property type="match status" value="1"/>
</dbReference>
<dbReference type="RefSeq" id="WP_106748915.1">
    <property type="nucleotide sequence ID" value="NZ_CP027668.1"/>
</dbReference>
<dbReference type="KEGG" id="phr:C6569_11135"/>
<dbReference type="OrthoDB" id="5643626at2"/>
<dbReference type="SUPFAM" id="SSF56925">
    <property type="entry name" value="OMPA-like"/>
    <property type="match status" value="1"/>
</dbReference>
<gene>
    <name evidence="4" type="ORF">C6569_11135</name>
</gene>
<accession>A0A2S0NBP2</accession>
<evidence type="ECO:0000259" key="3">
    <source>
        <dbReference type="Pfam" id="PF13505"/>
    </source>
</evidence>
<feature type="domain" description="Outer membrane protein beta-barrel" evidence="3">
    <location>
        <begin position="21"/>
        <end position="273"/>
    </location>
</feature>